<protein>
    <submittedName>
        <fullName evidence="4">Zinc finger protein 862-like</fullName>
    </submittedName>
</protein>
<dbReference type="STRING" id="94130.A0A2Z6QW92"/>
<gene>
    <name evidence="4" type="ORF">RCL2_001297200</name>
    <name evidence="3" type="ORF">RclHR1_02320005</name>
</gene>
<dbReference type="Pfam" id="PF25431">
    <property type="entry name" value="zf-C17orf113"/>
    <property type="match status" value="1"/>
</dbReference>
<evidence type="ECO:0000313" key="4">
    <source>
        <dbReference type="EMBL" id="GES85876.1"/>
    </source>
</evidence>
<feature type="region of interest" description="Disordered" evidence="1">
    <location>
        <begin position="1"/>
        <end position="20"/>
    </location>
</feature>
<dbReference type="AlphaFoldDB" id="A0A2Z6QW92"/>
<keyword evidence="5" id="KW-1185">Reference proteome</keyword>
<dbReference type="EMBL" id="BLAL01000158">
    <property type="protein sequence ID" value="GES85876.1"/>
    <property type="molecule type" value="Genomic_DNA"/>
</dbReference>
<reference evidence="4" key="2">
    <citation type="submission" date="2019-10" db="EMBL/GenBank/DDBJ databases">
        <title>Conservation and host-specific expression of non-tandemly repeated heterogenous ribosome RNA gene in arbuscular mycorrhizal fungi.</title>
        <authorList>
            <person name="Maeda T."/>
            <person name="Kobayashi Y."/>
            <person name="Nakagawa T."/>
            <person name="Ezawa T."/>
            <person name="Yamaguchi K."/>
            <person name="Bino T."/>
            <person name="Nishimoto Y."/>
            <person name="Shigenobu S."/>
            <person name="Kawaguchi M."/>
        </authorList>
    </citation>
    <scope>NUCLEOTIDE SEQUENCE</scope>
    <source>
        <strain evidence="4">HR1</strain>
    </source>
</reference>
<dbReference type="Proteomes" id="UP000247702">
    <property type="component" value="Unassembled WGS sequence"/>
</dbReference>
<accession>A0A2Z6QW92</accession>
<proteinExistence type="predicted"/>
<dbReference type="Proteomes" id="UP000615446">
    <property type="component" value="Unassembled WGS sequence"/>
</dbReference>
<evidence type="ECO:0000259" key="2">
    <source>
        <dbReference type="Pfam" id="PF25431"/>
    </source>
</evidence>
<comment type="caution">
    <text evidence="3">The sequence shown here is derived from an EMBL/GenBank/DDBJ whole genome shotgun (WGS) entry which is preliminary data.</text>
</comment>
<evidence type="ECO:0000256" key="1">
    <source>
        <dbReference type="SAM" id="MobiDB-lite"/>
    </source>
</evidence>
<evidence type="ECO:0000313" key="3">
    <source>
        <dbReference type="EMBL" id="GBB94250.1"/>
    </source>
</evidence>
<dbReference type="EMBL" id="BEXD01001469">
    <property type="protein sequence ID" value="GBB94250.1"/>
    <property type="molecule type" value="Genomic_DNA"/>
</dbReference>
<dbReference type="OrthoDB" id="2441937at2759"/>
<name>A0A2Z6QW92_9GLOM</name>
<dbReference type="InterPro" id="IPR057456">
    <property type="entry name" value="Znf_C17orf113"/>
</dbReference>
<evidence type="ECO:0000313" key="5">
    <source>
        <dbReference type="Proteomes" id="UP000247702"/>
    </source>
</evidence>
<feature type="domain" description="C17orf113 probable zinc finger" evidence="2">
    <location>
        <begin position="35"/>
        <end position="93"/>
    </location>
</feature>
<sequence length="179" mass="20909">MDEIDDNESSDIDSDLEETHTELPNGFQKECLEFYKWLIYDESKNLMFYSLCQSHKKLNKFEREGSRNFKTSALSEHASTKDHTDATNLEIARAEFIKVSNNSVDKAQNYVGALMKIIFWMAENDILLNKLSEVVKLCRIIECPQLISAFNTITYENNVSGRKYYLLFQNQLKKRFGKH</sequence>
<reference evidence="3 5" key="1">
    <citation type="submission" date="2017-11" db="EMBL/GenBank/DDBJ databases">
        <title>The genome of Rhizophagus clarus HR1 reveals common genetic basis of auxotrophy among arbuscular mycorrhizal fungi.</title>
        <authorList>
            <person name="Kobayashi Y."/>
        </authorList>
    </citation>
    <scope>NUCLEOTIDE SEQUENCE [LARGE SCALE GENOMIC DNA]</scope>
    <source>
        <strain evidence="3 5">HR1</strain>
    </source>
</reference>
<feature type="compositionally biased region" description="Acidic residues" evidence="1">
    <location>
        <begin position="1"/>
        <end position="16"/>
    </location>
</feature>
<organism evidence="3 5">
    <name type="scientific">Rhizophagus clarus</name>
    <dbReference type="NCBI Taxonomy" id="94130"/>
    <lineage>
        <taxon>Eukaryota</taxon>
        <taxon>Fungi</taxon>
        <taxon>Fungi incertae sedis</taxon>
        <taxon>Mucoromycota</taxon>
        <taxon>Glomeromycotina</taxon>
        <taxon>Glomeromycetes</taxon>
        <taxon>Glomerales</taxon>
        <taxon>Glomeraceae</taxon>
        <taxon>Rhizophagus</taxon>
    </lineage>
</organism>